<accession>A0A6J5X0F8</accession>
<dbReference type="InterPro" id="IPR029071">
    <property type="entry name" value="Ubiquitin-like_domsf"/>
</dbReference>
<dbReference type="EMBL" id="CAEKKB010000003">
    <property type="protein sequence ID" value="CAB4305747.1"/>
    <property type="molecule type" value="Genomic_DNA"/>
</dbReference>
<proteinExistence type="predicted"/>
<gene>
    <name evidence="4" type="ORF">ORAREDHAP_LOCUS23790</name>
</gene>
<protein>
    <recommendedName>
        <fullName evidence="3">UBX domain-containing protein</fullName>
    </recommendedName>
</protein>
<reference evidence="5" key="1">
    <citation type="journal article" date="2020" name="Genome Biol.">
        <title>Gamete binning: chromosome-level and haplotype-resolved genome assembly enabled by high-throughput single-cell sequencing of gamete genomes.</title>
        <authorList>
            <person name="Campoy J.A."/>
            <person name="Sun H."/>
            <person name="Goel M."/>
            <person name="Jiao W.-B."/>
            <person name="Folz-Donahue K."/>
            <person name="Wang N."/>
            <person name="Rubio M."/>
            <person name="Liu C."/>
            <person name="Kukat C."/>
            <person name="Ruiz D."/>
            <person name="Huettel B."/>
            <person name="Schneeberger K."/>
        </authorList>
    </citation>
    <scope>NUCLEOTIDE SEQUENCE [LARGE SCALE GENOMIC DNA]</scope>
    <source>
        <strain evidence="5">cv. Rojo Pasion</strain>
    </source>
</reference>
<dbReference type="PANTHER" id="PTHR47557:SF2">
    <property type="entry name" value="PLANT UBX DOMAIN-CONTAINING PROTEIN 1"/>
    <property type="match status" value="1"/>
</dbReference>
<name>A0A6J5X0F8_PRUAR</name>
<dbReference type="Proteomes" id="UP000507245">
    <property type="component" value="Unassembled WGS sequence"/>
</dbReference>
<dbReference type="GO" id="GO:0051117">
    <property type="term" value="F:ATPase binding"/>
    <property type="evidence" value="ECO:0007669"/>
    <property type="project" value="InterPro"/>
</dbReference>
<keyword evidence="5" id="KW-1185">Reference proteome</keyword>
<dbReference type="PANTHER" id="PTHR47557">
    <property type="entry name" value="PLANT UBX DOMAIN-CONTAINING PROTEIN 1"/>
    <property type="match status" value="1"/>
</dbReference>
<dbReference type="Pfam" id="PF00789">
    <property type="entry name" value="UBX"/>
    <property type="match status" value="1"/>
</dbReference>
<evidence type="ECO:0000313" key="5">
    <source>
        <dbReference type="Proteomes" id="UP000507245"/>
    </source>
</evidence>
<evidence type="ECO:0000256" key="2">
    <source>
        <dbReference type="SAM" id="MobiDB-lite"/>
    </source>
</evidence>
<dbReference type="CDD" id="cd16118">
    <property type="entry name" value="UBX2_UBXN9"/>
    <property type="match status" value="1"/>
</dbReference>
<feature type="compositionally biased region" description="Basic and acidic residues" evidence="2">
    <location>
        <begin position="233"/>
        <end position="242"/>
    </location>
</feature>
<dbReference type="InterPro" id="IPR044232">
    <property type="entry name" value="PUX1"/>
</dbReference>
<organism evidence="4 5">
    <name type="scientific">Prunus armeniaca</name>
    <name type="common">Apricot</name>
    <name type="synonym">Armeniaca vulgaris</name>
    <dbReference type="NCBI Taxonomy" id="36596"/>
    <lineage>
        <taxon>Eukaryota</taxon>
        <taxon>Viridiplantae</taxon>
        <taxon>Streptophyta</taxon>
        <taxon>Embryophyta</taxon>
        <taxon>Tracheophyta</taxon>
        <taxon>Spermatophyta</taxon>
        <taxon>Magnoliopsida</taxon>
        <taxon>eudicotyledons</taxon>
        <taxon>Gunneridae</taxon>
        <taxon>Pentapetalae</taxon>
        <taxon>rosids</taxon>
        <taxon>fabids</taxon>
        <taxon>Rosales</taxon>
        <taxon>Rosaceae</taxon>
        <taxon>Amygdaloideae</taxon>
        <taxon>Amygdaleae</taxon>
        <taxon>Prunus</taxon>
    </lineage>
</organism>
<dbReference type="InterPro" id="IPR001012">
    <property type="entry name" value="UBX_dom"/>
</dbReference>
<feature type="domain" description="UBX" evidence="3">
    <location>
        <begin position="102"/>
        <end position="178"/>
    </location>
</feature>
<evidence type="ECO:0000259" key="3">
    <source>
        <dbReference type="PROSITE" id="PS50033"/>
    </source>
</evidence>
<dbReference type="GO" id="GO:0032984">
    <property type="term" value="P:protein-containing complex disassembly"/>
    <property type="evidence" value="ECO:0007669"/>
    <property type="project" value="InterPro"/>
</dbReference>
<sequence length="369" mass="41842">MIVDVSSQFSLKRRRFTNIDPMEAEEAKAKLTAAKEKFGREIHVFETSAASSSQTEESITEETDEFFEFTAEDYYRIMNAKKEDKVLKHESLKRQNRQPAVIVSIVTVIRVRFPDNHTLEATFHPSETVQSLVDLLTKVVAQPELPFYIYTTPPKKQIKDTSQDFYSAGFVPGAIVYFSYNMPKADDASDAKSGPFLQEEIMSLKGLELLTKHAEPVESAPETIPEASPPVVQEKKPAEKKPVKPNSHSFAYTKKTIEREFDRKLPESFDDFEEKAVASGSIAQVCGAGQQITSLFGLVCYPHWTMVVLIILQKYGQPMVVQVKGELGGLQRNLIKEGLQNRRHPNVGRSEKYRKSYLPCFKHLGKWPF</sequence>
<evidence type="ECO:0000256" key="1">
    <source>
        <dbReference type="ARBA" id="ARBA00022786"/>
    </source>
</evidence>
<dbReference type="SUPFAM" id="SSF54236">
    <property type="entry name" value="Ubiquitin-like"/>
    <property type="match status" value="1"/>
</dbReference>
<dbReference type="PROSITE" id="PS50033">
    <property type="entry name" value="UBX"/>
    <property type="match status" value="1"/>
</dbReference>
<dbReference type="OrthoDB" id="440781at2759"/>
<dbReference type="Gene3D" id="3.10.20.90">
    <property type="entry name" value="Phosphatidylinositol 3-kinase Catalytic Subunit, Chain A, domain 1"/>
    <property type="match status" value="1"/>
</dbReference>
<keyword evidence="1" id="KW-0833">Ubl conjugation pathway</keyword>
<evidence type="ECO:0000313" key="4">
    <source>
        <dbReference type="EMBL" id="CAB4305747.1"/>
    </source>
</evidence>
<feature type="region of interest" description="Disordered" evidence="2">
    <location>
        <begin position="217"/>
        <end position="247"/>
    </location>
</feature>
<dbReference type="AlphaFoldDB" id="A0A6J5X0F8"/>